<dbReference type="PANTHER" id="PTHR43312:SF1">
    <property type="entry name" value="NADP-DEPENDENT OXIDOREDUCTASE DOMAIN-CONTAINING PROTEIN"/>
    <property type="match status" value="1"/>
</dbReference>
<dbReference type="RefSeq" id="WP_344955681.1">
    <property type="nucleotide sequence ID" value="NZ_BAAAZG010000052.1"/>
</dbReference>
<keyword evidence="3" id="KW-1185">Reference proteome</keyword>
<reference evidence="3" key="1">
    <citation type="journal article" date="2019" name="Int. J. Syst. Evol. Microbiol.">
        <title>The Global Catalogue of Microorganisms (GCM) 10K type strain sequencing project: providing services to taxonomists for standard genome sequencing and annotation.</title>
        <authorList>
            <consortium name="The Broad Institute Genomics Platform"/>
            <consortium name="The Broad Institute Genome Sequencing Center for Infectious Disease"/>
            <person name="Wu L."/>
            <person name="Ma J."/>
        </authorList>
    </citation>
    <scope>NUCLEOTIDE SEQUENCE [LARGE SCALE GENOMIC DNA]</scope>
    <source>
        <strain evidence="3">JCM 16702</strain>
    </source>
</reference>
<proteinExistence type="predicted"/>
<dbReference type="SUPFAM" id="SSF51430">
    <property type="entry name" value="NAD(P)-linked oxidoreductase"/>
    <property type="match status" value="1"/>
</dbReference>
<organism evidence="2 3">
    <name type="scientific">Actinomadura miaoliensis</name>
    <dbReference type="NCBI Taxonomy" id="430685"/>
    <lineage>
        <taxon>Bacteria</taxon>
        <taxon>Bacillati</taxon>
        <taxon>Actinomycetota</taxon>
        <taxon>Actinomycetes</taxon>
        <taxon>Streptosporangiales</taxon>
        <taxon>Thermomonosporaceae</taxon>
        <taxon>Actinomadura</taxon>
    </lineage>
</organism>
<comment type="caution">
    <text evidence="2">The sequence shown here is derived from an EMBL/GenBank/DDBJ whole genome shotgun (WGS) entry which is preliminary data.</text>
</comment>
<name>A0ABP7WRF4_9ACTN</name>
<sequence>MSGPVPFARSLGKSGIKISPMGFGCWAIGGNFRFDGKPDGWGLVDDRESVRAIHHALDVGVNFFDTADAYGAGHSETVLGDALKGRRDRAVISTKFGFRYDSATKEVAGTDTSPAYARRACEASLRRLGTDYIDLYLLHVGSVPQPVAEDLADALDDLCREGLIRSYGWSTWDPDCARLFATRPNCAAVEHTLNVFDDAPAMLDVCRRHDLASINISPLAMGMLTGKFTADSRLPADDVRGAGHEWVTYFDGGRPENTYLERLDAIREILTSDGRTLAQGALAWIWARGEQTVPIPGFKSVRQAEENAGALEHGPLTPRQMAEIEELLERAPADAGS</sequence>
<accession>A0ABP7WRF4</accession>
<dbReference type="InterPro" id="IPR036812">
    <property type="entry name" value="NAD(P)_OxRdtase_dom_sf"/>
</dbReference>
<evidence type="ECO:0000313" key="3">
    <source>
        <dbReference type="Proteomes" id="UP001500683"/>
    </source>
</evidence>
<dbReference type="Proteomes" id="UP001500683">
    <property type="component" value="Unassembled WGS sequence"/>
</dbReference>
<evidence type="ECO:0000259" key="1">
    <source>
        <dbReference type="Pfam" id="PF00248"/>
    </source>
</evidence>
<feature type="domain" description="NADP-dependent oxidoreductase" evidence="1">
    <location>
        <begin position="21"/>
        <end position="328"/>
    </location>
</feature>
<protein>
    <submittedName>
        <fullName evidence="2">Aldo/keto reductase</fullName>
    </submittedName>
</protein>
<dbReference type="InterPro" id="IPR053135">
    <property type="entry name" value="AKR2_Oxidoreductase"/>
</dbReference>
<dbReference type="PANTHER" id="PTHR43312">
    <property type="entry name" value="D-THREO-ALDOSE 1-DEHYDROGENASE"/>
    <property type="match status" value="1"/>
</dbReference>
<dbReference type="CDD" id="cd19086">
    <property type="entry name" value="AKR_AKR11C1"/>
    <property type="match status" value="1"/>
</dbReference>
<dbReference type="InterPro" id="IPR023210">
    <property type="entry name" value="NADP_OxRdtase_dom"/>
</dbReference>
<dbReference type="Pfam" id="PF00248">
    <property type="entry name" value="Aldo_ket_red"/>
    <property type="match status" value="1"/>
</dbReference>
<evidence type="ECO:0000313" key="2">
    <source>
        <dbReference type="EMBL" id="GAA4094935.1"/>
    </source>
</evidence>
<gene>
    <name evidence="2" type="ORF">GCM10022214_67220</name>
</gene>
<dbReference type="Gene3D" id="3.20.20.100">
    <property type="entry name" value="NADP-dependent oxidoreductase domain"/>
    <property type="match status" value="1"/>
</dbReference>
<dbReference type="EMBL" id="BAAAZG010000052">
    <property type="protein sequence ID" value="GAA4094935.1"/>
    <property type="molecule type" value="Genomic_DNA"/>
</dbReference>